<keyword evidence="8" id="KW-0732">Signal</keyword>
<feature type="chain" id="PRO_5004795014" evidence="8">
    <location>
        <begin position="24"/>
        <end position="402"/>
    </location>
</feature>
<comment type="similarity">
    <text evidence="1 5 6">Belongs to the peptidase S8 family.</text>
</comment>
<evidence type="ECO:0000256" key="8">
    <source>
        <dbReference type="SAM" id="SignalP"/>
    </source>
</evidence>
<organism evidence="11 12">
    <name type="scientific">Gemmatirosa kalamazoonensis</name>
    <dbReference type="NCBI Taxonomy" id="861299"/>
    <lineage>
        <taxon>Bacteria</taxon>
        <taxon>Pseudomonadati</taxon>
        <taxon>Gemmatimonadota</taxon>
        <taxon>Gemmatimonadia</taxon>
        <taxon>Gemmatimonadales</taxon>
        <taxon>Gemmatimonadaceae</taxon>
        <taxon>Gemmatirosa</taxon>
    </lineage>
</organism>
<keyword evidence="3 5" id="KW-0378">Hydrolase</keyword>
<feature type="active site" description="Charge relay system" evidence="5">
    <location>
        <position position="197"/>
    </location>
</feature>
<dbReference type="KEGG" id="gba:J421_1441"/>
<dbReference type="Gene3D" id="3.30.70.80">
    <property type="entry name" value="Peptidase S8 propeptide/proteinase inhibitor I9"/>
    <property type="match status" value="1"/>
</dbReference>
<dbReference type="InterPro" id="IPR036852">
    <property type="entry name" value="Peptidase_S8/S53_dom_sf"/>
</dbReference>
<evidence type="ECO:0000256" key="7">
    <source>
        <dbReference type="SAM" id="MobiDB-lite"/>
    </source>
</evidence>
<dbReference type="HOGENOM" id="CLU_011263_1_7_0"/>
<evidence type="ECO:0000259" key="9">
    <source>
        <dbReference type="Pfam" id="PF00082"/>
    </source>
</evidence>
<dbReference type="InterPro" id="IPR000209">
    <property type="entry name" value="Peptidase_S8/S53_dom"/>
</dbReference>
<evidence type="ECO:0000313" key="12">
    <source>
        <dbReference type="Proteomes" id="UP000019151"/>
    </source>
</evidence>
<dbReference type="InterPro" id="IPR034193">
    <property type="entry name" value="PCSK9_ProteinaseK-like"/>
</dbReference>
<evidence type="ECO:0000256" key="3">
    <source>
        <dbReference type="ARBA" id="ARBA00022801"/>
    </source>
</evidence>
<gene>
    <name evidence="11" type="ORF">J421_1441</name>
</gene>
<evidence type="ECO:0000259" key="10">
    <source>
        <dbReference type="Pfam" id="PF05922"/>
    </source>
</evidence>
<reference evidence="11 12" key="1">
    <citation type="journal article" date="2014" name="Genome Announc.">
        <title>Genome Sequence and Methylome of Soil Bacterium Gemmatirosa kalamazoonensis KBS708T, a Member of the Rarely Cultivated Gemmatimonadetes Phylum.</title>
        <authorList>
            <person name="Debruyn J.M."/>
            <person name="Radosevich M."/>
            <person name="Wommack K.E."/>
            <person name="Polson S.W."/>
            <person name="Hauser L.J."/>
            <person name="Fawaz M.N."/>
            <person name="Korlach J."/>
            <person name="Tsai Y.C."/>
        </authorList>
    </citation>
    <scope>NUCLEOTIDE SEQUENCE [LARGE SCALE GENOMIC DNA]</scope>
    <source>
        <strain evidence="11 12">KBS708</strain>
    </source>
</reference>
<dbReference type="STRING" id="861299.J421_1441"/>
<keyword evidence="2 5" id="KW-0645">Protease</keyword>
<evidence type="ECO:0000256" key="2">
    <source>
        <dbReference type="ARBA" id="ARBA00022670"/>
    </source>
</evidence>
<sequence>MPRLSAPHALTALTALAAILACADPPSAPGARPTPAPNASTALAPDPTSQPIPDEYLVVLKDDVAPSDVRAIATRLTAAQGATLGFVYEHALRGFSAHMTAAAADAIAHDPIVDFVEQDQEVIASDVQNGATWGLDRIDDRFLPLDALYHYHGNGQGAGVYAYIIDSGIQTAHPDFGGRATAVFDAFGGNGQDCNGHGTHVAGTVGGTTYGVAKQVRLRAVRVLSCTGRGTYAGIVAGINWVTANHQSPAVANMSLGGRFSAAVNRATTNLVKSGVFTAVAAGNDRMNACNVSPASAPGATTVAASDRDDARAAFSNWGPCVHIYAPGAGITSDYPVNGTKVLSGTSMASPHVAGVAALFFSLNPQGTATAARTWILTRAVLNAIQNNIAGTPNKLLFKEGL</sequence>
<feature type="active site" description="Charge relay system" evidence="5">
    <location>
        <position position="166"/>
    </location>
</feature>
<dbReference type="CDD" id="cd04077">
    <property type="entry name" value="Peptidases_S8_PCSK9_ProteinaseK_like"/>
    <property type="match status" value="1"/>
</dbReference>
<dbReference type="RefSeq" id="WP_025410498.1">
    <property type="nucleotide sequence ID" value="NZ_CP007128.1"/>
</dbReference>
<dbReference type="PRINTS" id="PR00723">
    <property type="entry name" value="SUBTILISIN"/>
</dbReference>
<dbReference type="InterPro" id="IPR037045">
    <property type="entry name" value="S8pro/Inhibitor_I9_sf"/>
</dbReference>
<feature type="signal peptide" evidence="8">
    <location>
        <begin position="1"/>
        <end position="23"/>
    </location>
</feature>
<dbReference type="GO" id="GO:0006508">
    <property type="term" value="P:proteolysis"/>
    <property type="evidence" value="ECO:0007669"/>
    <property type="project" value="UniProtKB-KW"/>
</dbReference>
<dbReference type="InterPro" id="IPR022398">
    <property type="entry name" value="Peptidase_S8_His-AS"/>
</dbReference>
<dbReference type="PANTHER" id="PTHR43806:SF11">
    <property type="entry name" value="CEREVISIN-RELATED"/>
    <property type="match status" value="1"/>
</dbReference>
<evidence type="ECO:0000256" key="1">
    <source>
        <dbReference type="ARBA" id="ARBA00011073"/>
    </source>
</evidence>
<dbReference type="InterPro" id="IPR050131">
    <property type="entry name" value="Peptidase_S8_subtilisin-like"/>
</dbReference>
<feature type="compositionally biased region" description="Pro residues" evidence="7">
    <location>
        <begin position="26"/>
        <end position="36"/>
    </location>
</feature>
<dbReference type="PROSITE" id="PS51892">
    <property type="entry name" value="SUBTILASE"/>
    <property type="match status" value="1"/>
</dbReference>
<dbReference type="InterPro" id="IPR023828">
    <property type="entry name" value="Peptidase_S8_Ser-AS"/>
</dbReference>
<keyword evidence="4 5" id="KW-0720">Serine protease</keyword>
<feature type="compositionally biased region" description="Polar residues" evidence="7">
    <location>
        <begin position="37"/>
        <end position="49"/>
    </location>
</feature>
<dbReference type="FunFam" id="3.40.50.200:FF:000014">
    <property type="entry name" value="Proteinase K"/>
    <property type="match status" value="1"/>
</dbReference>
<keyword evidence="12" id="KW-1185">Reference proteome</keyword>
<dbReference type="Proteomes" id="UP000019151">
    <property type="component" value="Chromosome"/>
</dbReference>
<evidence type="ECO:0000256" key="6">
    <source>
        <dbReference type="RuleBase" id="RU003355"/>
    </source>
</evidence>
<dbReference type="InterPro" id="IPR023827">
    <property type="entry name" value="Peptidase_S8_Asp-AS"/>
</dbReference>
<dbReference type="GO" id="GO:0005615">
    <property type="term" value="C:extracellular space"/>
    <property type="evidence" value="ECO:0007669"/>
    <property type="project" value="TreeGrafter"/>
</dbReference>
<evidence type="ECO:0000313" key="11">
    <source>
        <dbReference type="EMBL" id="AHG88978.1"/>
    </source>
</evidence>
<dbReference type="PROSITE" id="PS51257">
    <property type="entry name" value="PROKAR_LIPOPROTEIN"/>
    <property type="match status" value="1"/>
</dbReference>
<evidence type="ECO:0000256" key="5">
    <source>
        <dbReference type="PROSITE-ProRule" id="PRU01240"/>
    </source>
</evidence>
<accession>W0RHU4</accession>
<feature type="domain" description="Inhibitor I9" evidence="10">
    <location>
        <begin position="56"/>
        <end position="122"/>
    </location>
</feature>
<dbReference type="PROSITE" id="PS00136">
    <property type="entry name" value="SUBTILASE_ASP"/>
    <property type="match status" value="1"/>
</dbReference>
<dbReference type="AlphaFoldDB" id="W0RHU4"/>
<feature type="domain" description="Peptidase S8/S53" evidence="9">
    <location>
        <begin position="158"/>
        <end position="388"/>
    </location>
</feature>
<feature type="region of interest" description="Disordered" evidence="7">
    <location>
        <begin position="26"/>
        <end position="49"/>
    </location>
</feature>
<dbReference type="FunCoup" id="W0RHU4">
    <property type="interactions" value="276"/>
</dbReference>
<dbReference type="InterPro" id="IPR015500">
    <property type="entry name" value="Peptidase_S8_subtilisin-rel"/>
</dbReference>
<dbReference type="PROSITE" id="PS00138">
    <property type="entry name" value="SUBTILASE_SER"/>
    <property type="match status" value="1"/>
</dbReference>
<dbReference type="SUPFAM" id="SSF52743">
    <property type="entry name" value="Subtilisin-like"/>
    <property type="match status" value="1"/>
</dbReference>
<protein>
    <submittedName>
        <fullName evidence="11">Peptidase S8 and S53 subtilisin kexin sedolisin</fullName>
    </submittedName>
</protein>
<dbReference type="EMBL" id="CP007128">
    <property type="protein sequence ID" value="AHG88978.1"/>
    <property type="molecule type" value="Genomic_DNA"/>
</dbReference>
<dbReference type="OrthoDB" id="9798386at2"/>
<dbReference type="PROSITE" id="PS00137">
    <property type="entry name" value="SUBTILASE_HIS"/>
    <property type="match status" value="1"/>
</dbReference>
<dbReference type="Pfam" id="PF00082">
    <property type="entry name" value="Peptidase_S8"/>
    <property type="match status" value="1"/>
</dbReference>
<dbReference type="eggNOG" id="COG1404">
    <property type="taxonomic scope" value="Bacteria"/>
</dbReference>
<dbReference type="GO" id="GO:0004252">
    <property type="term" value="F:serine-type endopeptidase activity"/>
    <property type="evidence" value="ECO:0007669"/>
    <property type="project" value="UniProtKB-UniRule"/>
</dbReference>
<dbReference type="PANTHER" id="PTHR43806">
    <property type="entry name" value="PEPTIDASE S8"/>
    <property type="match status" value="1"/>
</dbReference>
<proteinExistence type="inferred from homology"/>
<dbReference type="InParanoid" id="W0RHU4"/>
<dbReference type="PATRIC" id="fig|861299.3.peg.1464"/>
<dbReference type="Pfam" id="PF05922">
    <property type="entry name" value="Inhibitor_I9"/>
    <property type="match status" value="1"/>
</dbReference>
<name>W0RHU4_9BACT</name>
<evidence type="ECO:0000256" key="4">
    <source>
        <dbReference type="ARBA" id="ARBA00022825"/>
    </source>
</evidence>
<dbReference type="SUPFAM" id="SSF54897">
    <property type="entry name" value="Protease propeptides/inhibitors"/>
    <property type="match status" value="1"/>
</dbReference>
<dbReference type="Gene3D" id="3.40.50.200">
    <property type="entry name" value="Peptidase S8/S53 domain"/>
    <property type="match status" value="1"/>
</dbReference>
<dbReference type="InterPro" id="IPR010259">
    <property type="entry name" value="S8pro/Inhibitor_I9"/>
</dbReference>
<feature type="active site" description="Charge relay system" evidence="5">
    <location>
        <position position="347"/>
    </location>
</feature>